<dbReference type="HOGENOM" id="CLU_066944_1_0_1"/>
<dbReference type="PANTHER" id="PTHR34005:SF1">
    <property type="entry name" value="PROTEIN CBG15054"/>
    <property type="match status" value="1"/>
</dbReference>
<sequence>MMRGGEKAIGDLCVIAWVIGLLLILLWIHFSNRKIGRITKTPTIVFPGHKFTVNESHEGVRFLCGYTEHNKKKKWNEAELTEKLESLLKMVGYSFVYKDARVIMIKMNGFLYGKECHDFVPEGGAAPGSHFTYQMYGYNRIQATNYVVDGVSYLAGFCIYIQCWRMLKSTYRRDFIHKIMRAARLENGDHLEHVRERSLVGNSPTTDWNVKHCESLRRDVMTTTSNKTVFHKEWNNMLSTMTIHECAGCDGSDQPPAYTSLFME</sequence>
<dbReference type="PANTHER" id="PTHR34005">
    <property type="entry name" value="PROTEIN CBG15054-RELATED"/>
    <property type="match status" value="1"/>
</dbReference>
<feature type="transmembrane region" description="Helical" evidence="1">
    <location>
        <begin position="12"/>
        <end position="30"/>
    </location>
</feature>
<dbReference type="eggNOG" id="ENOG502TJUU">
    <property type="taxonomic scope" value="Eukaryota"/>
</dbReference>
<dbReference type="AlphaFoldDB" id="G0MJR5"/>
<evidence type="ECO:0000256" key="1">
    <source>
        <dbReference type="SAM" id="Phobius"/>
    </source>
</evidence>
<organism evidence="3">
    <name type="scientific">Caenorhabditis brenneri</name>
    <name type="common">Nematode worm</name>
    <dbReference type="NCBI Taxonomy" id="135651"/>
    <lineage>
        <taxon>Eukaryota</taxon>
        <taxon>Metazoa</taxon>
        <taxon>Ecdysozoa</taxon>
        <taxon>Nematoda</taxon>
        <taxon>Chromadorea</taxon>
        <taxon>Rhabditida</taxon>
        <taxon>Rhabditina</taxon>
        <taxon>Rhabditomorpha</taxon>
        <taxon>Rhabditoidea</taxon>
        <taxon>Rhabditidae</taxon>
        <taxon>Peloderinae</taxon>
        <taxon>Caenorhabditis</taxon>
    </lineage>
</organism>
<dbReference type="EMBL" id="GL379797">
    <property type="protein sequence ID" value="EGT32510.1"/>
    <property type="molecule type" value="Genomic_DNA"/>
</dbReference>
<reference evidence="3" key="1">
    <citation type="submission" date="2011-07" db="EMBL/GenBank/DDBJ databases">
        <authorList>
            <consortium name="Caenorhabditis brenneri Sequencing and Analysis Consortium"/>
            <person name="Wilson R.K."/>
        </authorList>
    </citation>
    <scope>NUCLEOTIDE SEQUENCE [LARGE SCALE GENOMIC DNA]</scope>
    <source>
        <strain evidence="3">PB2801</strain>
    </source>
</reference>
<gene>
    <name evidence="2" type="ORF">CAEBREN_07337</name>
</gene>
<proteinExistence type="predicted"/>
<evidence type="ECO:0000313" key="2">
    <source>
        <dbReference type="EMBL" id="EGT32510.1"/>
    </source>
</evidence>
<dbReference type="OMA" id="IHECAGC"/>
<accession>G0MJR5</accession>
<dbReference type="Proteomes" id="UP000008068">
    <property type="component" value="Unassembled WGS sequence"/>
</dbReference>
<keyword evidence="1" id="KW-0472">Membrane</keyword>
<evidence type="ECO:0000313" key="3">
    <source>
        <dbReference type="Proteomes" id="UP000008068"/>
    </source>
</evidence>
<keyword evidence="3" id="KW-1185">Reference proteome</keyword>
<name>G0MJR5_CAEBE</name>
<keyword evidence="1" id="KW-0812">Transmembrane</keyword>
<protein>
    <submittedName>
        <fullName evidence="2">Uncharacterized protein</fullName>
    </submittedName>
</protein>
<dbReference type="InParanoid" id="G0MJR5"/>
<keyword evidence="1" id="KW-1133">Transmembrane helix</keyword>